<dbReference type="PANTHER" id="PTHR14456">
    <property type="entry name" value="INOSITOL POLYPHOSPHATE KINASE 1"/>
    <property type="match status" value="1"/>
</dbReference>
<dbReference type="Pfam" id="PF06090">
    <property type="entry name" value="Ins_P5_2-kin"/>
    <property type="match status" value="1"/>
</dbReference>
<sequence>MTSSLLSSKEQSMVPDMPELETVDFDMLVEDWVYHGEGNGSILFAYAGRDSRMQNQLLRLVKGEEISSDSVDSLAIAANNPADELLPEKEVQKRLAKTCESLMYTNKVIRSLVGDAYILPQRLVHVTASFIDSLNAAADQLRPAHRTHKRADPRQAFGVIIFDMVGSQVKGNDKVCIEIKPKWGFLPKSEYISEKTSVKRRVCRYCLHQYLKHGADKADSSFCPLDLYSGNRWRMEHALDCLASSPQNNLRVFVNGGIVGSADNGGLDTDIIPEWALLKQQIVDILLSDGILRKLAWLQSRLDHLDIEGVYPRYKRAIENGVLDGSQPRIKDWLHACSAFNMRQEDAQPSANSSLDAVDDRQAVLEFVLSATLKDISILIQIDSWPKSASTGMTCNSDNEKNNLPNYKIAVIDTDAKKLAKLPEYLEKDQKIVEYYLQCGPDPFDQKICTE</sequence>
<dbReference type="PANTHER" id="PTHR14456:SF2">
    <property type="entry name" value="INOSITOL-PENTAKISPHOSPHATE 2-KINASE"/>
    <property type="match status" value="1"/>
</dbReference>
<dbReference type="Proteomes" id="UP001145021">
    <property type="component" value="Unassembled WGS sequence"/>
</dbReference>
<comment type="function">
    <text evidence="8">Phosphorylates Ins(1,3,4,5,6)P5 at position 2 to form Ins(1,2,3,4,5,6)P6 (InsP6 or phytate).</text>
</comment>
<gene>
    <name evidence="9" type="ORF">LPJ64_001738</name>
</gene>
<evidence type="ECO:0000256" key="7">
    <source>
        <dbReference type="ARBA" id="ARBA00022840"/>
    </source>
</evidence>
<dbReference type="EC" id="2.7.1.158" evidence="2 8"/>
<evidence type="ECO:0000256" key="5">
    <source>
        <dbReference type="ARBA" id="ARBA00022741"/>
    </source>
</evidence>
<accession>A0A9W7XKS7</accession>
<evidence type="ECO:0000313" key="10">
    <source>
        <dbReference type="Proteomes" id="UP001145021"/>
    </source>
</evidence>
<name>A0A9W7XKS7_9FUNG</name>
<evidence type="ECO:0000313" key="9">
    <source>
        <dbReference type="EMBL" id="KAJ1646798.1"/>
    </source>
</evidence>
<dbReference type="GO" id="GO:0005524">
    <property type="term" value="F:ATP binding"/>
    <property type="evidence" value="ECO:0007669"/>
    <property type="project" value="UniProtKB-KW"/>
</dbReference>
<evidence type="ECO:0000256" key="2">
    <source>
        <dbReference type="ARBA" id="ARBA00012023"/>
    </source>
</evidence>
<dbReference type="AlphaFoldDB" id="A0A9W7XKS7"/>
<evidence type="ECO:0000256" key="1">
    <source>
        <dbReference type="ARBA" id="ARBA00001774"/>
    </source>
</evidence>
<evidence type="ECO:0000256" key="6">
    <source>
        <dbReference type="ARBA" id="ARBA00022777"/>
    </source>
</evidence>
<dbReference type="InterPro" id="IPR009286">
    <property type="entry name" value="Ins_P5_2-kin"/>
</dbReference>
<protein>
    <recommendedName>
        <fullName evidence="3 8">Inositol-pentakisphosphate 2-kinase</fullName>
        <ecNumber evidence="2 8">2.7.1.158</ecNumber>
    </recommendedName>
</protein>
<dbReference type="GO" id="GO:0005634">
    <property type="term" value="C:nucleus"/>
    <property type="evidence" value="ECO:0007669"/>
    <property type="project" value="TreeGrafter"/>
</dbReference>
<keyword evidence="6 8" id="KW-0418">Kinase</keyword>
<dbReference type="GO" id="GO:0035299">
    <property type="term" value="F:inositol-1,3,4,5,6-pentakisphosphate 2-kinase activity"/>
    <property type="evidence" value="ECO:0007669"/>
    <property type="project" value="UniProtKB-EC"/>
</dbReference>
<keyword evidence="4 8" id="KW-0808">Transferase</keyword>
<evidence type="ECO:0000256" key="3">
    <source>
        <dbReference type="ARBA" id="ARBA00014846"/>
    </source>
</evidence>
<keyword evidence="7 8" id="KW-0067">ATP-binding</keyword>
<comment type="catalytic activity">
    <reaction evidence="1 8">
        <text>1D-myo-inositol 1,3,4,5,6-pentakisphosphate + ATP = 1D-myo-inositol hexakisphosphate + ADP + H(+)</text>
        <dbReference type="Rhea" id="RHEA:20313"/>
        <dbReference type="ChEBI" id="CHEBI:15378"/>
        <dbReference type="ChEBI" id="CHEBI:30616"/>
        <dbReference type="ChEBI" id="CHEBI:57733"/>
        <dbReference type="ChEBI" id="CHEBI:58130"/>
        <dbReference type="ChEBI" id="CHEBI:456216"/>
        <dbReference type="EC" id="2.7.1.158"/>
    </reaction>
</comment>
<comment type="caution">
    <text evidence="9">The sequence shown here is derived from an EMBL/GenBank/DDBJ whole genome shotgun (WGS) entry which is preliminary data.</text>
</comment>
<reference evidence="9" key="1">
    <citation type="submission" date="2022-07" db="EMBL/GenBank/DDBJ databases">
        <title>Phylogenomic reconstructions and comparative analyses of Kickxellomycotina fungi.</title>
        <authorList>
            <person name="Reynolds N.K."/>
            <person name="Stajich J.E."/>
            <person name="Barry K."/>
            <person name="Grigoriev I.V."/>
            <person name="Crous P."/>
            <person name="Smith M.E."/>
        </authorList>
    </citation>
    <scope>NUCLEOTIDE SEQUENCE</scope>
    <source>
        <strain evidence="9">NBRC 105413</strain>
    </source>
</reference>
<dbReference type="EMBL" id="JANBOH010000048">
    <property type="protein sequence ID" value="KAJ1646798.1"/>
    <property type="molecule type" value="Genomic_DNA"/>
</dbReference>
<dbReference type="Gene3D" id="3.30.200.110">
    <property type="entry name" value="Inositol-pentakisphosphate 2-kinase, N-lobe"/>
    <property type="match status" value="1"/>
</dbReference>
<dbReference type="GO" id="GO:0032958">
    <property type="term" value="P:inositol phosphate biosynthetic process"/>
    <property type="evidence" value="ECO:0007669"/>
    <property type="project" value="TreeGrafter"/>
</dbReference>
<comment type="domain">
    <text evidence="8">The EXKPK motif is conserved in inositol-pentakisphosphate 2-kinases of both family 1 and 2.</text>
</comment>
<keyword evidence="10" id="KW-1185">Reference proteome</keyword>
<organism evidence="9 10">
    <name type="scientific">Coemansia asiatica</name>
    <dbReference type="NCBI Taxonomy" id="1052880"/>
    <lineage>
        <taxon>Eukaryota</taxon>
        <taxon>Fungi</taxon>
        <taxon>Fungi incertae sedis</taxon>
        <taxon>Zoopagomycota</taxon>
        <taxon>Kickxellomycotina</taxon>
        <taxon>Kickxellomycetes</taxon>
        <taxon>Kickxellales</taxon>
        <taxon>Kickxellaceae</taxon>
        <taxon>Coemansia</taxon>
    </lineage>
</organism>
<proteinExistence type="predicted"/>
<keyword evidence="5 8" id="KW-0547">Nucleotide-binding</keyword>
<evidence type="ECO:0000256" key="8">
    <source>
        <dbReference type="RuleBase" id="RU364126"/>
    </source>
</evidence>
<dbReference type="InterPro" id="IPR043001">
    <property type="entry name" value="IP5_2-K_N_lobe"/>
</dbReference>
<evidence type="ECO:0000256" key="4">
    <source>
        <dbReference type="ARBA" id="ARBA00022679"/>
    </source>
</evidence>